<proteinExistence type="predicted"/>
<organism evidence="1 2">
    <name type="scientific">Protopolystoma xenopodis</name>
    <dbReference type="NCBI Taxonomy" id="117903"/>
    <lineage>
        <taxon>Eukaryota</taxon>
        <taxon>Metazoa</taxon>
        <taxon>Spiralia</taxon>
        <taxon>Lophotrochozoa</taxon>
        <taxon>Platyhelminthes</taxon>
        <taxon>Monogenea</taxon>
        <taxon>Polyopisthocotylea</taxon>
        <taxon>Polystomatidea</taxon>
        <taxon>Polystomatidae</taxon>
        <taxon>Protopolystoma</taxon>
    </lineage>
</organism>
<evidence type="ECO:0000313" key="2">
    <source>
        <dbReference type="Proteomes" id="UP000784294"/>
    </source>
</evidence>
<comment type="caution">
    <text evidence="1">The sequence shown here is derived from an EMBL/GenBank/DDBJ whole genome shotgun (WGS) entry which is preliminary data.</text>
</comment>
<accession>A0A3S5ACP8</accession>
<gene>
    <name evidence="1" type="ORF">PXEA_LOCUS26987</name>
</gene>
<sequence>MGDKPLLTKNMQYAGKWFFDASQTSNCMFQPHESDKTLTQAQIKPVTTNGSEWFWLKPEIWKDPCSTIQTNLAWFGWPYSFASSVSAVAANELKDENAKKRDEPKENG</sequence>
<dbReference type="EMBL" id="CAAALY010245979">
    <property type="protein sequence ID" value="VEL33547.1"/>
    <property type="molecule type" value="Genomic_DNA"/>
</dbReference>
<evidence type="ECO:0000313" key="1">
    <source>
        <dbReference type="EMBL" id="VEL33547.1"/>
    </source>
</evidence>
<dbReference type="AlphaFoldDB" id="A0A3S5ACP8"/>
<protein>
    <submittedName>
        <fullName evidence="1">Uncharacterized protein</fullName>
    </submittedName>
</protein>
<keyword evidence="2" id="KW-1185">Reference proteome</keyword>
<name>A0A3S5ACP8_9PLAT</name>
<dbReference type="Proteomes" id="UP000784294">
    <property type="component" value="Unassembled WGS sequence"/>
</dbReference>
<reference evidence="1" key="1">
    <citation type="submission" date="2018-11" db="EMBL/GenBank/DDBJ databases">
        <authorList>
            <consortium name="Pathogen Informatics"/>
        </authorList>
    </citation>
    <scope>NUCLEOTIDE SEQUENCE</scope>
</reference>